<gene>
    <name evidence="1" type="ORF">SAMN05444007_103291</name>
</gene>
<name>A0A1H6VZE5_9RHOB</name>
<evidence type="ECO:0000313" key="2">
    <source>
        <dbReference type="Proteomes" id="UP000199379"/>
    </source>
</evidence>
<proteinExistence type="predicted"/>
<accession>A0A1H6VZE5</accession>
<dbReference type="STRING" id="1227549.SAMN05444007_103291"/>
<dbReference type="Proteomes" id="UP000199379">
    <property type="component" value="Unassembled WGS sequence"/>
</dbReference>
<sequence>MPKSDIPDYRSGKSKVLREIADRKKRYADALTEIEDGIVRCDEIIAHIDQSWAEIQGYFKAMEDSHVRLSAYAKNMIAIRDKAAVDFLRKPDAKILQKAFKSITALEKQLFGEIDNYNAISAQRKLIDTPYDQLTDKIVKLP</sequence>
<organism evidence="1 2">
    <name type="scientific">Cribrihabitans marinus</name>
    <dbReference type="NCBI Taxonomy" id="1227549"/>
    <lineage>
        <taxon>Bacteria</taxon>
        <taxon>Pseudomonadati</taxon>
        <taxon>Pseudomonadota</taxon>
        <taxon>Alphaproteobacteria</taxon>
        <taxon>Rhodobacterales</taxon>
        <taxon>Paracoccaceae</taxon>
        <taxon>Cribrihabitans</taxon>
    </lineage>
</organism>
<protein>
    <submittedName>
        <fullName evidence="1">Uncharacterized protein</fullName>
    </submittedName>
</protein>
<keyword evidence="2" id="KW-1185">Reference proteome</keyword>
<reference evidence="1 2" key="1">
    <citation type="submission" date="2016-10" db="EMBL/GenBank/DDBJ databases">
        <authorList>
            <person name="de Groot N.N."/>
        </authorList>
    </citation>
    <scope>NUCLEOTIDE SEQUENCE [LARGE SCALE GENOMIC DNA]</scope>
    <source>
        <strain evidence="1 2">DSM 29340</strain>
    </source>
</reference>
<dbReference type="EMBL" id="FNYD01000003">
    <property type="protein sequence ID" value="SEJ08474.1"/>
    <property type="molecule type" value="Genomic_DNA"/>
</dbReference>
<evidence type="ECO:0000313" key="1">
    <source>
        <dbReference type="EMBL" id="SEJ08474.1"/>
    </source>
</evidence>
<dbReference type="AlphaFoldDB" id="A0A1H6VZE5"/>
<dbReference type="RefSeq" id="WP_092363819.1">
    <property type="nucleotide sequence ID" value="NZ_BMGV01000003.1"/>
</dbReference>